<organism evidence="15 16">
    <name type="scientific">Potamilus streckersoni</name>
    <dbReference type="NCBI Taxonomy" id="2493646"/>
    <lineage>
        <taxon>Eukaryota</taxon>
        <taxon>Metazoa</taxon>
        <taxon>Spiralia</taxon>
        <taxon>Lophotrochozoa</taxon>
        <taxon>Mollusca</taxon>
        <taxon>Bivalvia</taxon>
        <taxon>Autobranchia</taxon>
        <taxon>Heteroconchia</taxon>
        <taxon>Palaeoheterodonta</taxon>
        <taxon>Unionida</taxon>
        <taxon>Unionoidea</taxon>
        <taxon>Unionidae</taxon>
        <taxon>Ambleminae</taxon>
        <taxon>Lampsilini</taxon>
        <taxon>Potamilus</taxon>
    </lineage>
</organism>
<keyword evidence="10" id="KW-0539">Nucleus</keyword>
<evidence type="ECO:0000256" key="8">
    <source>
        <dbReference type="ARBA" id="ARBA00022927"/>
    </source>
</evidence>
<dbReference type="PANTHER" id="PTHR10997">
    <property type="entry name" value="IMPORTIN-7, 8, 11"/>
    <property type="match status" value="1"/>
</dbReference>
<keyword evidence="6" id="KW-0597">Phosphoprotein</keyword>
<dbReference type="AlphaFoldDB" id="A0AAE0RRM4"/>
<evidence type="ECO:0000256" key="10">
    <source>
        <dbReference type="ARBA" id="ARBA00023242"/>
    </source>
</evidence>
<dbReference type="EMBL" id="JAEAOA010000661">
    <property type="protein sequence ID" value="KAK3578286.1"/>
    <property type="molecule type" value="Genomic_DNA"/>
</dbReference>
<reference evidence="15" key="3">
    <citation type="submission" date="2023-05" db="EMBL/GenBank/DDBJ databases">
        <authorList>
            <person name="Smith C.H."/>
        </authorList>
    </citation>
    <scope>NUCLEOTIDE SEQUENCE</scope>
    <source>
        <strain evidence="15">CHS0354</strain>
        <tissue evidence="15">Mantle</tissue>
    </source>
</reference>
<dbReference type="InterPro" id="IPR001494">
    <property type="entry name" value="Importin-beta_N"/>
</dbReference>
<dbReference type="InterPro" id="IPR058669">
    <property type="entry name" value="TPR_IPO7/11-like"/>
</dbReference>
<evidence type="ECO:0000256" key="7">
    <source>
        <dbReference type="ARBA" id="ARBA00022737"/>
    </source>
</evidence>
<dbReference type="Pfam" id="PF03810">
    <property type="entry name" value="IBN_N"/>
    <property type="match status" value="1"/>
</dbReference>
<dbReference type="GO" id="GO:0031267">
    <property type="term" value="F:small GTPase binding"/>
    <property type="evidence" value="ECO:0007669"/>
    <property type="project" value="InterPro"/>
</dbReference>
<evidence type="ECO:0000256" key="11">
    <source>
        <dbReference type="ARBA" id="ARBA00062902"/>
    </source>
</evidence>
<evidence type="ECO:0000256" key="3">
    <source>
        <dbReference type="ARBA" id="ARBA00007991"/>
    </source>
</evidence>
<comment type="similarity">
    <text evidence="3">Belongs to the importin beta family.</text>
</comment>
<dbReference type="FunFam" id="1.25.10.10:FF:000116">
    <property type="entry name" value="importin-11 isoform X1"/>
    <property type="match status" value="1"/>
</dbReference>
<evidence type="ECO:0000259" key="14">
    <source>
        <dbReference type="PROSITE" id="PS50166"/>
    </source>
</evidence>
<dbReference type="Pfam" id="PF25758">
    <property type="entry name" value="TPR_IPO11"/>
    <property type="match status" value="1"/>
</dbReference>
<keyword evidence="16" id="KW-1185">Reference proteome</keyword>
<evidence type="ECO:0000256" key="13">
    <source>
        <dbReference type="ARBA" id="ARBA00077811"/>
    </source>
</evidence>
<evidence type="ECO:0000256" key="1">
    <source>
        <dbReference type="ARBA" id="ARBA00004123"/>
    </source>
</evidence>
<dbReference type="InterPro" id="IPR016024">
    <property type="entry name" value="ARM-type_fold"/>
</dbReference>
<gene>
    <name evidence="15" type="ORF">CHS0354_010491</name>
</gene>
<evidence type="ECO:0000256" key="2">
    <source>
        <dbReference type="ARBA" id="ARBA00004496"/>
    </source>
</evidence>
<evidence type="ECO:0000313" key="16">
    <source>
        <dbReference type="Proteomes" id="UP001195483"/>
    </source>
</evidence>
<dbReference type="SUPFAM" id="SSF48371">
    <property type="entry name" value="ARM repeat"/>
    <property type="match status" value="1"/>
</dbReference>
<keyword evidence="5" id="KW-0963">Cytoplasm</keyword>
<keyword evidence="4" id="KW-0813">Transport</keyword>
<dbReference type="GO" id="GO:0005635">
    <property type="term" value="C:nuclear envelope"/>
    <property type="evidence" value="ECO:0007669"/>
    <property type="project" value="TreeGrafter"/>
</dbReference>
<comment type="caution">
    <text evidence="15">The sequence shown here is derived from an EMBL/GenBank/DDBJ whole genome shotgun (WGS) entry which is preliminary data.</text>
</comment>
<dbReference type="PANTHER" id="PTHR10997:SF7">
    <property type="entry name" value="IMPORTIN-11"/>
    <property type="match status" value="1"/>
</dbReference>
<reference evidence="15" key="1">
    <citation type="journal article" date="2021" name="Genome Biol. Evol.">
        <title>A High-Quality Reference Genome for a Parasitic Bivalve with Doubly Uniparental Inheritance (Bivalvia: Unionida).</title>
        <authorList>
            <person name="Smith C.H."/>
        </authorList>
    </citation>
    <scope>NUCLEOTIDE SEQUENCE</scope>
    <source>
        <strain evidence="15">CHS0354</strain>
    </source>
</reference>
<evidence type="ECO:0000256" key="12">
    <source>
        <dbReference type="ARBA" id="ARBA00072254"/>
    </source>
</evidence>
<evidence type="ECO:0000313" key="15">
    <source>
        <dbReference type="EMBL" id="KAK3578286.1"/>
    </source>
</evidence>
<evidence type="ECO:0000256" key="4">
    <source>
        <dbReference type="ARBA" id="ARBA00022448"/>
    </source>
</evidence>
<dbReference type="SMART" id="SM00913">
    <property type="entry name" value="IBN_N"/>
    <property type="match status" value="1"/>
</dbReference>
<keyword evidence="9" id="KW-0007">Acetylation</keyword>
<dbReference type="GO" id="GO:0006606">
    <property type="term" value="P:protein import into nucleus"/>
    <property type="evidence" value="ECO:0007669"/>
    <property type="project" value="TreeGrafter"/>
</dbReference>
<sequence length="986" mass="113444">MYCILEKISFITMNFDNAGSLVLETLTKACSQSVDVLKPAEQQLQQWETQPGFYTVLCTISSDHNIDVNIRWLAVLYCKNGVDRYWRKTAPHAISELEKDGIRKELISNLNEPASQVATQLAVLVGKIARLDCPRAWPDLLPTLLQAVRSTDPLSQERVLLVLHHVIKTLASKRLAPDRKIFEELTNEIFSYIFGLWKNHLEEFLQLASTHNDAMLLALDRTILSLRILRRLASYGFRELTDSSDAMSFISMVFNKLHAALDCRRSFWGNHHMVEKCEKLIVLMTKVLLDILELQPQTYIQFIQNTLEFVFTYNFTQTGLLFERFTVNCFNLMKNILLCDMYRPAKGDSLGDGTETSRMSAYKIKTDFFTFDMLSEICRRLVLQYFLLNSDDLNIWDTDPEQFCQEEAGDSFKFSLRPCTETLFLSLFKEYRLSLTPVLLDMVKTKQEPCDPNNMLELLQKDAVYHAVGLAAFDLFDEVNFDQWFLSHLLMELQMKHENYRIIHRRVIWLAGQWVGVKMSVSLRPSLYQAILPLLCSDEDLVVRLEAANTLKLAVDDFEFKVDQFLPYLNVFFSLLFQLLKEVHECDTKMQILHVISFVIERVGAQIRPYASSLISYLPSLWAESGDHNMLRCAILTTLIHLVQGFGVACTAIYEFLLPVIQISTDVCQPQHVYLMEDGLELWHVTLMNSPAVTQPLLNIFKNMPSLLELGTENLRICLKIIEAYLLLGPREFMEMYSSDLVRSFASLLKDLRTEGVVLVLRVIELVFKAFPKEGPEVFRSVLPSFFQAVLDKDEHPVVNSLYLAIFGRIILQNQEFIWKLLEEMSLQLGKDMQTLLKLLISAWVDSLDSMTQPERRKLSALALASLLTINSSAVCEMFASIINLCVQVLHDVCRVPVDEDPTIQIDALVISDGDDVGEDEQEIEHEKRKRLVTRQDPVHSLPLKDCFLTRLEICRQMHGQATFDQLMGTVDQEILHQLHQFVRTY</sequence>
<dbReference type="GO" id="GO:0005829">
    <property type="term" value="C:cytosol"/>
    <property type="evidence" value="ECO:0007669"/>
    <property type="project" value="TreeGrafter"/>
</dbReference>
<protein>
    <recommendedName>
        <fullName evidence="12">Importin-11</fullName>
    </recommendedName>
    <alternativeName>
        <fullName evidence="13">Ran-binding protein 11</fullName>
    </alternativeName>
</protein>
<accession>A0AAE0RRM4</accession>
<comment type="subcellular location">
    <subcellularLocation>
        <location evidence="2">Cytoplasm</location>
    </subcellularLocation>
    <subcellularLocation>
        <location evidence="1">Nucleus</location>
    </subcellularLocation>
</comment>
<reference evidence="15" key="2">
    <citation type="journal article" date="2021" name="Genome Biol. Evol.">
        <title>Developing a high-quality reference genome for a parasitic bivalve with doubly uniparental inheritance (Bivalvia: Unionida).</title>
        <authorList>
            <person name="Smith C.H."/>
        </authorList>
    </citation>
    <scope>NUCLEOTIDE SEQUENCE</scope>
    <source>
        <strain evidence="15">CHS0354</strain>
        <tissue evidence="15">Mantle</tissue>
    </source>
</reference>
<dbReference type="InterPro" id="IPR011989">
    <property type="entry name" value="ARM-like"/>
</dbReference>
<name>A0AAE0RRM4_9BIVA</name>
<evidence type="ECO:0000256" key="9">
    <source>
        <dbReference type="ARBA" id="ARBA00022990"/>
    </source>
</evidence>
<dbReference type="Proteomes" id="UP001195483">
    <property type="component" value="Unassembled WGS sequence"/>
</dbReference>
<keyword evidence="8" id="KW-0653">Protein transport</keyword>
<dbReference type="Gene3D" id="1.25.10.10">
    <property type="entry name" value="Leucine-rich Repeat Variant"/>
    <property type="match status" value="1"/>
</dbReference>
<proteinExistence type="inferred from homology"/>
<feature type="domain" description="Importin N-terminal" evidence="14">
    <location>
        <begin position="40"/>
        <end position="112"/>
    </location>
</feature>
<evidence type="ECO:0000256" key="6">
    <source>
        <dbReference type="ARBA" id="ARBA00022553"/>
    </source>
</evidence>
<keyword evidence="7" id="KW-0677">Repeat</keyword>
<comment type="subunit">
    <text evidence="11">Interacts with UBE2E3 and RPL12.</text>
</comment>
<dbReference type="PROSITE" id="PS50166">
    <property type="entry name" value="IMPORTIN_B_NT"/>
    <property type="match status" value="1"/>
</dbReference>
<evidence type="ECO:0000256" key="5">
    <source>
        <dbReference type="ARBA" id="ARBA00022490"/>
    </source>
</evidence>